<evidence type="ECO:0000313" key="1">
    <source>
        <dbReference type="EMBL" id="NWB46939.1"/>
    </source>
</evidence>
<sequence length="63" mass="7601">MAKARSIFGFMLFLWTFRTSPRPRMRKLSDEERHLLERYRALSEEDRNAMCCLLNVMEGVSRF</sequence>
<protein>
    <submittedName>
        <fullName evidence="1">Uncharacterized protein</fullName>
    </submittedName>
</protein>
<dbReference type="Proteomes" id="UP000582981">
    <property type="component" value="Unassembled WGS sequence"/>
</dbReference>
<reference evidence="1 2" key="1">
    <citation type="submission" date="2020-04" db="EMBL/GenBank/DDBJ databases">
        <title>Molecular characterization of pseudomonads from Agaricus bisporus reveal novel blotch 2 pathogens in Western Europe.</title>
        <authorList>
            <person name="Taparia T."/>
            <person name="Krijger M."/>
            <person name="Haynes E."/>
            <person name="Elpinstone J.G."/>
            <person name="Noble R."/>
            <person name="Van Der Wolf J."/>
        </authorList>
    </citation>
    <scope>NUCLEOTIDE SEQUENCE [LARGE SCALE GENOMIC DNA]</scope>
    <source>
        <strain evidence="1 2">F1001</strain>
    </source>
</reference>
<name>A0A7Y7WCP9_9PSED</name>
<evidence type="ECO:0000313" key="2">
    <source>
        <dbReference type="Proteomes" id="UP000582981"/>
    </source>
</evidence>
<gene>
    <name evidence="1" type="ORF">HX829_10570</name>
</gene>
<proteinExistence type="predicted"/>
<comment type="caution">
    <text evidence="1">The sequence shown here is derived from an EMBL/GenBank/DDBJ whole genome shotgun (WGS) entry which is preliminary data.</text>
</comment>
<dbReference type="EMBL" id="JACAPU010000013">
    <property type="protein sequence ID" value="NWB46939.1"/>
    <property type="molecule type" value="Genomic_DNA"/>
</dbReference>
<dbReference type="RefSeq" id="WP_100944684.1">
    <property type="nucleotide sequence ID" value="NZ_JACAPU010000013.1"/>
</dbReference>
<organism evidence="1 2">
    <name type="scientific">Pseudomonas gingeri</name>
    <dbReference type="NCBI Taxonomy" id="117681"/>
    <lineage>
        <taxon>Bacteria</taxon>
        <taxon>Pseudomonadati</taxon>
        <taxon>Pseudomonadota</taxon>
        <taxon>Gammaproteobacteria</taxon>
        <taxon>Pseudomonadales</taxon>
        <taxon>Pseudomonadaceae</taxon>
        <taxon>Pseudomonas</taxon>
    </lineage>
</organism>
<dbReference type="AlphaFoldDB" id="A0A7Y7WCP9"/>
<accession>A0A7Y7WCP9</accession>